<feature type="domain" description="Beta-lactamase-related" evidence="1">
    <location>
        <begin position="29"/>
        <end position="199"/>
    </location>
</feature>
<name>A0A382XXN1_9ZZZZ</name>
<organism evidence="2">
    <name type="scientific">marine metagenome</name>
    <dbReference type="NCBI Taxonomy" id="408172"/>
    <lineage>
        <taxon>unclassified sequences</taxon>
        <taxon>metagenomes</taxon>
        <taxon>ecological metagenomes</taxon>
    </lineage>
</organism>
<dbReference type="InterPro" id="IPR052907">
    <property type="entry name" value="Beta-lactamase/esterase"/>
</dbReference>
<dbReference type="InterPro" id="IPR012338">
    <property type="entry name" value="Beta-lactam/transpept-like"/>
</dbReference>
<dbReference type="EMBL" id="UINC01171347">
    <property type="protein sequence ID" value="SVD75872.1"/>
    <property type="molecule type" value="Genomic_DNA"/>
</dbReference>
<dbReference type="Gene3D" id="3.40.710.10">
    <property type="entry name" value="DD-peptidase/beta-lactamase superfamily"/>
    <property type="match status" value="1"/>
</dbReference>
<feature type="non-terminal residue" evidence="2">
    <location>
        <position position="263"/>
    </location>
</feature>
<evidence type="ECO:0000259" key="1">
    <source>
        <dbReference type="Pfam" id="PF00144"/>
    </source>
</evidence>
<dbReference type="Pfam" id="PF00144">
    <property type="entry name" value="Beta-lactamase"/>
    <property type="match status" value="1"/>
</dbReference>
<dbReference type="PANTHER" id="PTHR43319">
    <property type="entry name" value="BETA-LACTAMASE-RELATED"/>
    <property type="match status" value="1"/>
</dbReference>
<accession>A0A382XXN1</accession>
<dbReference type="InterPro" id="IPR001466">
    <property type="entry name" value="Beta-lactam-related"/>
</dbReference>
<dbReference type="PANTHER" id="PTHR43319:SF3">
    <property type="entry name" value="BETA-LACTAMASE-RELATED DOMAIN-CONTAINING PROTEIN"/>
    <property type="match status" value="1"/>
</dbReference>
<protein>
    <recommendedName>
        <fullName evidence="1">Beta-lactamase-related domain-containing protein</fullName>
    </recommendedName>
</protein>
<gene>
    <name evidence="2" type="ORF">METZ01_LOCUS428726</name>
</gene>
<reference evidence="2" key="1">
    <citation type="submission" date="2018-05" db="EMBL/GenBank/DDBJ databases">
        <authorList>
            <person name="Lanie J.A."/>
            <person name="Ng W.-L."/>
            <person name="Kazmierczak K.M."/>
            <person name="Andrzejewski T.M."/>
            <person name="Davidsen T.M."/>
            <person name="Wayne K.J."/>
            <person name="Tettelin H."/>
            <person name="Glass J.I."/>
            <person name="Rusch D."/>
            <person name="Podicherti R."/>
            <person name="Tsui H.-C.T."/>
            <person name="Winkler M.E."/>
        </authorList>
    </citation>
    <scope>NUCLEOTIDE SEQUENCE</scope>
</reference>
<evidence type="ECO:0000313" key="2">
    <source>
        <dbReference type="EMBL" id="SVD75872.1"/>
    </source>
</evidence>
<proteinExistence type="predicted"/>
<sequence>MKAMNSEQDLGNFDKKFQKVFDLFKSNIESSEEIGASFAVFHEGKQLIDLYGGYRDKEKTKLWDKDTIVNIHSTSKGIVAMIIAHLIDKGLIDLNEKVSTYWPEFSEAGKENIKVRTLLSHQAGLYGWKEKIDELDFYRWDYVVDLLAKQEPFHKPGEEICYHPKTIGFLVGELIRRVTKKTVGNFLNDNLSKPLDAKCFIGTPEKYHDNIAELISSESLRKAFSSPEHVNQYMVTAFLNPANRTKTSNTREWRLAEIPAMNC</sequence>
<dbReference type="SUPFAM" id="SSF56601">
    <property type="entry name" value="beta-lactamase/transpeptidase-like"/>
    <property type="match status" value="1"/>
</dbReference>
<dbReference type="AlphaFoldDB" id="A0A382XXN1"/>